<feature type="compositionally biased region" description="Low complexity" evidence="8">
    <location>
        <begin position="321"/>
        <end position="341"/>
    </location>
</feature>
<organism evidence="10 11">
    <name type="scientific">Streptomyces pulveraceus</name>
    <dbReference type="NCBI Taxonomy" id="68258"/>
    <lineage>
        <taxon>Bacteria</taxon>
        <taxon>Bacillati</taxon>
        <taxon>Actinomycetota</taxon>
        <taxon>Actinomycetes</taxon>
        <taxon>Kitasatosporales</taxon>
        <taxon>Streptomycetaceae</taxon>
        <taxon>Streptomyces</taxon>
    </lineage>
</organism>
<dbReference type="Pfam" id="PF12911">
    <property type="entry name" value="OppC_N"/>
    <property type="match status" value="1"/>
</dbReference>
<keyword evidence="4 7" id="KW-0812">Transmembrane</keyword>
<evidence type="ECO:0000313" key="10">
    <source>
        <dbReference type="EMBL" id="MFC5918727.1"/>
    </source>
</evidence>
<evidence type="ECO:0000256" key="2">
    <source>
        <dbReference type="ARBA" id="ARBA00022448"/>
    </source>
</evidence>
<keyword evidence="6 7" id="KW-0472">Membrane</keyword>
<dbReference type="InterPro" id="IPR050366">
    <property type="entry name" value="BP-dependent_transpt_permease"/>
</dbReference>
<evidence type="ECO:0000313" key="11">
    <source>
        <dbReference type="Proteomes" id="UP001596200"/>
    </source>
</evidence>
<keyword evidence="3" id="KW-1003">Cell membrane</keyword>
<feature type="transmembrane region" description="Helical" evidence="7">
    <location>
        <begin position="214"/>
        <end position="239"/>
    </location>
</feature>
<feature type="domain" description="ABC transmembrane type-1" evidence="9">
    <location>
        <begin position="100"/>
        <end position="288"/>
    </location>
</feature>
<feature type="region of interest" description="Disordered" evidence="8">
    <location>
        <begin position="1"/>
        <end position="25"/>
    </location>
</feature>
<dbReference type="Pfam" id="PF00528">
    <property type="entry name" value="BPD_transp_1"/>
    <property type="match status" value="1"/>
</dbReference>
<feature type="transmembrane region" description="Helical" evidence="7">
    <location>
        <begin position="267"/>
        <end position="291"/>
    </location>
</feature>
<keyword evidence="5 7" id="KW-1133">Transmembrane helix</keyword>
<keyword evidence="11" id="KW-1185">Reference proteome</keyword>
<dbReference type="Gene3D" id="1.10.3720.10">
    <property type="entry name" value="MetI-like"/>
    <property type="match status" value="1"/>
</dbReference>
<evidence type="ECO:0000256" key="7">
    <source>
        <dbReference type="RuleBase" id="RU363032"/>
    </source>
</evidence>
<sequence>MAATTAEAAVAEPAGHGPDGTPASGRRRLRFLRGRKTVVGLVILAFFVVIAVVGPWIAPYDPDTMGDQLLQPPSGAHWFGTTQTGQDVLSQILVGTRGVLVVGFVAGMLATLLSVLIGVSAGFLGGTADELLSLLSNVFLVIPGLPLIIIIASFVSDTGDLLIAAVIALTSWAWGARVLRAQTLSLRRRDYVEAARATGESTWRIIFFEVLPNLTAVIASGFVSTVIFAILSEITLAFIGVADISDWNWGTVLFWAQSNQALAQGAWWWFVPAGLCIALLGMSLALINFGIDEFVNPRLRTETGASGKVRMRVGFTPVVHASGPNGSGPSASGPRASLARPPLAPGTHDKEPRP</sequence>
<dbReference type="SUPFAM" id="SSF161098">
    <property type="entry name" value="MetI-like"/>
    <property type="match status" value="1"/>
</dbReference>
<evidence type="ECO:0000259" key="9">
    <source>
        <dbReference type="PROSITE" id="PS50928"/>
    </source>
</evidence>
<feature type="transmembrane region" description="Helical" evidence="7">
    <location>
        <begin position="37"/>
        <end position="58"/>
    </location>
</feature>
<protein>
    <submittedName>
        <fullName evidence="10">ABC transporter permease</fullName>
    </submittedName>
</protein>
<accession>A0ABW1GYL2</accession>
<dbReference type="PANTHER" id="PTHR43386:SF1">
    <property type="entry name" value="D,D-DIPEPTIDE TRANSPORT SYSTEM PERMEASE PROTEIN DDPC-RELATED"/>
    <property type="match status" value="1"/>
</dbReference>
<name>A0ABW1GYL2_9ACTN</name>
<proteinExistence type="inferred from homology"/>
<dbReference type="Proteomes" id="UP001596200">
    <property type="component" value="Unassembled WGS sequence"/>
</dbReference>
<dbReference type="CDD" id="cd06261">
    <property type="entry name" value="TM_PBP2"/>
    <property type="match status" value="1"/>
</dbReference>
<dbReference type="PROSITE" id="PS50928">
    <property type="entry name" value="ABC_TM1"/>
    <property type="match status" value="1"/>
</dbReference>
<evidence type="ECO:0000256" key="6">
    <source>
        <dbReference type="ARBA" id="ARBA00023136"/>
    </source>
</evidence>
<feature type="transmembrane region" description="Helical" evidence="7">
    <location>
        <begin position="99"/>
        <end position="124"/>
    </location>
</feature>
<feature type="transmembrane region" description="Helical" evidence="7">
    <location>
        <begin position="161"/>
        <end position="179"/>
    </location>
</feature>
<dbReference type="EMBL" id="JBHSPU010000044">
    <property type="protein sequence ID" value="MFC5918727.1"/>
    <property type="molecule type" value="Genomic_DNA"/>
</dbReference>
<evidence type="ECO:0000256" key="5">
    <source>
        <dbReference type="ARBA" id="ARBA00022989"/>
    </source>
</evidence>
<comment type="caution">
    <text evidence="10">The sequence shown here is derived from an EMBL/GenBank/DDBJ whole genome shotgun (WGS) entry which is preliminary data.</text>
</comment>
<feature type="transmembrane region" description="Helical" evidence="7">
    <location>
        <begin position="131"/>
        <end position="155"/>
    </location>
</feature>
<evidence type="ECO:0000256" key="8">
    <source>
        <dbReference type="SAM" id="MobiDB-lite"/>
    </source>
</evidence>
<feature type="compositionally biased region" description="Low complexity" evidence="8">
    <location>
        <begin position="1"/>
        <end position="14"/>
    </location>
</feature>
<dbReference type="InterPro" id="IPR025966">
    <property type="entry name" value="OppC_N"/>
</dbReference>
<comment type="subcellular location">
    <subcellularLocation>
        <location evidence="1 7">Cell membrane</location>
        <topology evidence="1 7">Multi-pass membrane protein</topology>
    </subcellularLocation>
</comment>
<comment type="similarity">
    <text evidence="7">Belongs to the binding-protein-dependent transport system permease family.</text>
</comment>
<evidence type="ECO:0000256" key="4">
    <source>
        <dbReference type="ARBA" id="ARBA00022692"/>
    </source>
</evidence>
<dbReference type="RefSeq" id="WP_344517714.1">
    <property type="nucleotide sequence ID" value="NZ_BAAATU010000077.1"/>
</dbReference>
<evidence type="ECO:0000256" key="1">
    <source>
        <dbReference type="ARBA" id="ARBA00004651"/>
    </source>
</evidence>
<dbReference type="InterPro" id="IPR000515">
    <property type="entry name" value="MetI-like"/>
</dbReference>
<evidence type="ECO:0000256" key="3">
    <source>
        <dbReference type="ARBA" id="ARBA00022475"/>
    </source>
</evidence>
<dbReference type="InterPro" id="IPR035906">
    <property type="entry name" value="MetI-like_sf"/>
</dbReference>
<reference evidence="11" key="1">
    <citation type="journal article" date="2019" name="Int. J. Syst. Evol. Microbiol.">
        <title>The Global Catalogue of Microorganisms (GCM) 10K type strain sequencing project: providing services to taxonomists for standard genome sequencing and annotation.</title>
        <authorList>
            <consortium name="The Broad Institute Genomics Platform"/>
            <consortium name="The Broad Institute Genome Sequencing Center for Infectious Disease"/>
            <person name="Wu L."/>
            <person name="Ma J."/>
        </authorList>
    </citation>
    <scope>NUCLEOTIDE SEQUENCE [LARGE SCALE GENOMIC DNA]</scope>
    <source>
        <strain evidence="11">JCM 4147</strain>
    </source>
</reference>
<keyword evidence="2 7" id="KW-0813">Transport</keyword>
<gene>
    <name evidence="10" type="ORF">ACFP1B_35645</name>
</gene>
<feature type="region of interest" description="Disordered" evidence="8">
    <location>
        <begin position="320"/>
        <end position="354"/>
    </location>
</feature>
<dbReference type="PANTHER" id="PTHR43386">
    <property type="entry name" value="OLIGOPEPTIDE TRANSPORT SYSTEM PERMEASE PROTEIN APPC"/>
    <property type="match status" value="1"/>
</dbReference>